<keyword evidence="4" id="KW-1185">Reference proteome</keyword>
<dbReference type="PIRSF" id="PIRSF015921">
    <property type="entry name" value="FA_sphinglp_des"/>
    <property type="match status" value="1"/>
</dbReference>
<sequence>MSLALPVRRGSDFAALSRQIRDAHLLDRRRVSYTIRIAGTLLAYVAVWAAFVVVGRSWFQPIVAAVMGLVFTQVAFLGHDGGHQQVWRSRRANDLLGIVAGDLLTGLSYGWWVDKHNRHHAKPNHEGHDPDIGEGVLAFTTEQAANRTGAFARFVTRNQAYLFFPLLTLEGLNLHVSSVASLRRRPAGRYRRLEIVLFALHVLGYAGAVLWVVGPLYALVFVGVQQAVFGLYMGCSFAPNHKGMPVIAPGVKIDFLRRQVLTSRNVRGGRVTDFVLGGLNYQVEHHLFPNMPRPNLRHAQHLVRSFCAHHEIPYTETSLLASYGAALRALHELGAPLRTGIPGVSPA</sequence>
<dbReference type="PANTHER" id="PTHR19353:SF19">
    <property type="entry name" value="DELTA(5) FATTY ACID DESATURASE C-RELATED"/>
    <property type="match status" value="1"/>
</dbReference>
<feature type="domain" description="Fatty acid desaturase" evidence="2">
    <location>
        <begin position="57"/>
        <end position="317"/>
    </location>
</feature>
<dbReference type="EMBL" id="FQVU01000004">
    <property type="protein sequence ID" value="SHG98150.1"/>
    <property type="molecule type" value="Genomic_DNA"/>
</dbReference>
<dbReference type="STRING" id="1206085.SAMN05443575_3009"/>
<evidence type="ECO:0000256" key="1">
    <source>
        <dbReference type="SAM" id="Phobius"/>
    </source>
</evidence>
<dbReference type="InterPro" id="IPR005804">
    <property type="entry name" value="FA_desaturase_dom"/>
</dbReference>
<keyword evidence="1" id="KW-0472">Membrane</keyword>
<proteinExistence type="predicted"/>
<protein>
    <submittedName>
        <fullName evidence="3">Fatty acid desaturase</fullName>
    </submittedName>
</protein>
<name>A0A1M5P8N7_9ACTN</name>
<accession>A0A1M5P8N7</accession>
<dbReference type="GO" id="GO:0016717">
    <property type="term" value="F:oxidoreductase activity, acting on paired donors, with oxidation of a pair of donors resulting in the reduction of molecular oxygen to two molecules of water"/>
    <property type="evidence" value="ECO:0007669"/>
    <property type="project" value="TreeGrafter"/>
</dbReference>
<dbReference type="AlphaFoldDB" id="A0A1M5P8N7"/>
<dbReference type="Pfam" id="PF00487">
    <property type="entry name" value="FA_desaturase"/>
    <property type="match status" value="1"/>
</dbReference>
<evidence type="ECO:0000259" key="2">
    <source>
        <dbReference type="Pfam" id="PF00487"/>
    </source>
</evidence>
<dbReference type="GO" id="GO:0016020">
    <property type="term" value="C:membrane"/>
    <property type="evidence" value="ECO:0007669"/>
    <property type="project" value="TreeGrafter"/>
</dbReference>
<keyword evidence="1" id="KW-0812">Transmembrane</keyword>
<keyword evidence="1" id="KW-1133">Transmembrane helix</keyword>
<gene>
    <name evidence="3" type="ORF">SAMN05443575_3009</name>
</gene>
<dbReference type="PANTHER" id="PTHR19353">
    <property type="entry name" value="FATTY ACID DESATURASE 2"/>
    <property type="match status" value="1"/>
</dbReference>
<reference evidence="3 4" key="1">
    <citation type="submission" date="2016-11" db="EMBL/GenBank/DDBJ databases">
        <authorList>
            <person name="Jaros S."/>
            <person name="Januszkiewicz K."/>
            <person name="Wedrychowicz H."/>
        </authorList>
    </citation>
    <scope>NUCLEOTIDE SEQUENCE [LARGE SCALE GENOMIC DNA]</scope>
    <source>
        <strain evidence="3 4">DSM 45627</strain>
    </source>
</reference>
<dbReference type="GO" id="GO:0008610">
    <property type="term" value="P:lipid biosynthetic process"/>
    <property type="evidence" value="ECO:0007669"/>
    <property type="project" value="UniProtKB-ARBA"/>
</dbReference>
<dbReference type="InterPro" id="IPR012171">
    <property type="entry name" value="Fatty_acid_desaturase"/>
</dbReference>
<feature type="transmembrane region" description="Helical" evidence="1">
    <location>
        <begin position="33"/>
        <end position="52"/>
    </location>
</feature>
<dbReference type="RefSeq" id="WP_073391250.1">
    <property type="nucleotide sequence ID" value="NZ_FQVU01000004.1"/>
</dbReference>
<feature type="transmembrane region" description="Helical" evidence="1">
    <location>
        <begin position="58"/>
        <end position="78"/>
    </location>
</feature>
<dbReference type="CDD" id="cd03506">
    <property type="entry name" value="Delta6-FADS-like"/>
    <property type="match status" value="1"/>
</dbReference>
<organism evidence="3 4">
    <name type="scientific">Jatrophihabitans endophyticus</name>
    <dbReference type="NCBI Taxonomy" id="1206085"/>
    <lineage>
        <taxon>Bacteria</taxon>
        <taxon>Bacillati</taxon>
        <taxon>Actinomycetota</taxon>
        <taxon>Actinomycetes</taxon>
        <taxon>Jatrophihabitantales</taxon>
        <taxon>Jatrophihabitantaceae</taxon>
        <taxon>Jatrophihabitans</taxon>
    </lineage>
</organism>
<evidence type="ECO:0000313" key="3">
    <source>
        <dbReference type="EMBL" id="SHG98150.1"/>
    </source>
</evidence>
<dbReference type="Proteomes" id="UP000186132">
    <property type="component" value="Unassembled WGS sequence"/>
</dbReference>
<evidence type="ECO:0000313" key="4">
    <source>
        <dbReference type="Proteomes" id="UP000186132"/>
    </source>
</evidence>